<evidence type="ECO:0000313" key="1">
    <source>
        <dbReference type="EMBL" id="QHU07005.1"/>
    </source>
</evidence>
<reference evidence="1" key="1">
    <citation type="journal article" date="2020" name="Nature">
        <title>Giant virus diversity and host interactions through global metagenomics.</title>
        <authorList>
            <person name="Schulz F."/>
            <person name="Roux S."/>
            <person name="Paez-Espino D."/>
            <person name="Jungbluth S."/>
            <person name="Walsh D.A."/>
            <person name="Denef V.J."/>
            <person name="McMahon K.D."/>
            <person name="Konstantinidis K.T."/>
            <person name="Eloe-Fadrosh E.A."/>
            <person name="Kyrpides N.C."/>
            <person name="Woyke T."/>
        </authorList>
    </citation>
    <scope>NUCLEOTIDE SEQUENCE</scope>
    <source>
        <strain evidence="1">GVMAG-S-1038524-41</strain>
    </source>
</reference>
<proteinExistence type="predicted"/>
<organism evidence="1">
    <name type="scientific">viral metagenome</name>
    <dbReference type="NCBI Taxonomy" id="1070528"/>
    <lineage>
        <taxon>unclassified sequences</taxon>
        <taxon>metagenomes</taxon>
        <taxon>organismal metagenomes</taxon>
    </lineage>
</organism>
<accession>A0A6C0JMK1</accession>
<protein>
    <submittedName>
        <fullName evidence="1">Uncharacterized protein</fullName>
    </submittedName>
</protein>
<dbReference type="AlphaFoldDB" id="A0A6C0JMK1"/>
<dbReference type="SUPFAM" id="SSF57850">
    <property type="entry name" value="RING/U-box"/>
    <property type="match status" value="1"/>
</dbReference>
<dbReference type="EMBL" id="MN740670">
    <property type="protein sequence ID" value="QHU07005.1"/>
    <property type="molecule type" value="Genomic_DNA"/>
</dbReference>
<name>A0A6C0JMK1_9ZZZZ</name>
<sequence length="148" mass="17712">MSDACFLCLTNTRIKQCVRCNLRSHHKCWKKYLDSVNIEETAKCPQCSAKVRTKPVTRLRTRMTEKKEIVAHIKNLLTKSELTFGRLQKEIVATEIFDYLLLHINFVYTHKKFEVTVQQKLKELYFENHWEPGKDFYFRMFKTSISQE</sequence>